<dbReference type="GO" id="GO:0030150">
    <property type="term" value="P:protein import into mitochondrial matrix"/>
    <property type="evidence" value="ECO:0007669"/>
    <property type="project" value="TreeGrafter"/>
</dbReference>
<evidence type="ECO:0000256" key="3">
    <source>
        <dbReference type="ARBA" id="ARBA00022448"/>
    </source>
</evidence>
<dbReference type="GeneID" id="73471405"/>
<dbReference type="InterPro" id="IPR039544">
    <property type="entry name" value="Tim44-like"/>
</dbReference>
<keyword evidence="9 13" id="KW-0811">Translocation</keyword>
<evidence type="ECO:0000256" key="10">
    <source>
        <dbReference type="ARBA" id="ARBA00023128"/>
    </source>
</evidence>
<dbReference type="InterPro" id="IPR017303">
    <property type="entry name" value="Tim44"/>
</dbReference>
<dbReference type="RefSeq" id="XP_049262118.1">
    <property type="nucleotide sequence ID" value="XM_049408583.1"/>
</dbReference>
<keyword evidence="8" id="KW-0809">Transit peptide</keyword>
<evidence type="ECO:0000256" key="5">
    <source>
        <dbReference type="ARBA" id="ARBA00022792"/>
    </source>
</evidence>
<comment type="subcellular location">
    <subcellularLocation>
        <location evidence="1">Mitochondrion inner membrane</location>
        <topology evidence="1">Peripheral membrane protein</topology>
    </subcellularLocation>
</comment>
<evidence type="ECO:0000256" key="9">
    <source>
        <dbReference type="ARBA" id="ARBA00023010"/>
    </source>
</evidence>
<sequence>MLRSSIIKNNYKFTGVSRTRLTIPVTSVRSFHYSNVNFNDKPPSSESPLKVFLDTFKQEVKKSNELKENIKALQDESGRVAESEAFKKAKEAYAKAQMGTSAAGKVVKKTADAVGDVAVKAWDSPVGKGVRTTVKVTADVADKAFEPVRKTQVYKDVSEVIDDGSSTAYGGFLTKEQREALRKKEIERKLKEGYQAPVRENEDAGGALVATEHKPTGPTVGEKWENFKLKTPVGRGVSVLQEKWEESENGLISLLRTIIEKVTGFFSETEQARVIKQLKLMDPSFKLTDFQRTLTNYIVPEVLDAYIKNDDKVLKEWLSEAPFNVWQANNKQFIQQGLFSDSKILDIRGVEIVTCKSLPPNEVPVVVVSCRAQEIHLYRKAKTGEIAAGTEDHIQLSTYAMVLTRIPEEFDNKVTEGWKIVEFARGGSRPFH</sequence>
<accession>A0A8J5QS75</accession>
<evidence type="ECO:0000256" key="2">
    <source>
        <dbReference type="ARBA" id="ARBA00009597"/>
    </source>
</evidence>
<keyword evidence="7 13" id="KW-0653">Protein transport</keyword>
<evidence type="ECO:0000256" key="12">
    <source>
        <dbReference type="ARBA" id="ARBA00074309"/>
    </source>
</evidence>
<keyword evidence="4" id="KW-0547">Nucleotide-binding</keyword>
<evidence type="ECO:0000256" key="8">
    <source>
        <dbReference type="ARBA" id="ARBA00022946"/>
    </source>
</evidence>
<evidence type="ECO:0000313" key="15">
    <source>
        <dbReference type="EMBL" id="KAG7661885.1"/>
    </source>
</evidence>
<organism evidence="15 16">
    <name type="scientific">[Candida] subhashii</name>
    <dbReference type="NCBI Taxonomy" id="561895"/>
    <lineage>
        <taxon>Eukaryota</taxon>
        <taxon>Fungi</taxon>
        <taxon>Dikarya</taxon>
        <taxon>Ascomycota</taxon>
        <taxon>Saccharomycotina</taxon>
        <taxon>Pichiomycetes</taxon>
        <taxon>Debaryomycetaceae</taxon>
        <taxon>Spathaspora</taxon>
    </lineage>
</organism>
<dbReference type="GO" id="GO:0005524">
    <property type="term" value="F:ATP binding"/>
    <property type="evidence" value="ECO:0007669"/>
    <property type="project" value="UniProtKB-KW"/>
</dbReference>
<dbReference type="PANTHER" id="PTHR10721">
    <property type="entry name" value="MITOCHONDRIAL IMPORT INNER MEMBRANE TRANSLOCASE SUBUNIT TIM44"/>
    <property type="match status" value="1"/>
</dbReference>
<keyword evidence="11 13" id="KW-0472">Membrane</keyword>
<evidence type="ECO:0000256" key="6">
    <source>
        <dbReference type="ARBA" id="ARBA00022840"/>
    </source>
</evidence>
<comment type="function">
    <text evidence="13">Essential component of the PAM complex, a complex required for the translocation of transit peptide-containing proteins from the inner membrane into the mitochondrial matrix in an ATP-dependent manner.</text>
</comment>
<dbReference type="PIRSF" id="PIRSF037871">
    <property type="entry name" value="TIM44"/>
    <property type="match status" value="1"/>
</dbReference>
<reference evidence="15 16" key="1">
    <citation type="journal article" date="2021" name="DNA Res.">
        <title>Genome analysis of Candida subhashii reveals its hybrid nature and dual mitochondrial genome conformations.</title>
        <authorList>
            <person name="Mixao V."/>
            <person name="Hegedusova E."/>
            <person name="Saus E."/>
            <person name="Pryszcz L.P."/>
            <person name="Cillingova A."/>
            <person name="Nosek J."/>
            <person name="Gabaldon T."/>
        </authorList>
    </citation>
    <scope>NUCLEOTIDE SEQUENCE [LARGE SCALE GENOMIC DNA]</scope>
    <source>
        <strain evidence="15 16">CBS 10753</strain>
    </source>
</reference>
<comment type="caution">
    <text evidence="15">The sequence shown here is derived from an EMBL/GenBank/DDBJ whole genome shotgun (WGS) entry which is preliminary data.</text>
</comment>
<keyword evidence="16" id="KW-1185">Reference proteome</keyword>
<dbReference type="InterPro" id="IPR007379">
    <property type="entry name" value="Tim44-like_dom"/>
</dbReference>
<evidence type="ECO:0000259" key="14">
    <source>
        <dbReference type="SMART" id="SM00978"/>
    </source>
</evidence>
<keyword evidence="10 13" id="KW-0496">Mitochondrion</keyword>
<dbReference type="PANTHER" id="PTHR10721:SF1">
    <property type="entry name" value="MITOCHONDRIAL IMPORT INNER MEMBRANE TRANSLOCASE SUBUNIT TIM44"/>
    <property type="match status" value="1"/>
</dbReference>
<proteinExistence type="inferred from homology"/>
<evidence type="ECO:0000256" key="13">
    <source>
        <dbReference type="PIRNR" id="PIRNR037871"/>
    </source>
</evidence>
<evidence type="ECO:0000256" key="4">
    <source>
        <dbReference type="ARBA" id="ARBA00022741"/>
    </source>
</evidence>
<dbReference type="GO" id="GO:0051087">
    <property type="term" value="F:protein-folding chaperone binding"/>
    <property type="evidence" value="ECO:0007669"/>
    <property type="project" value="TreeGrafter"/>
</dbReference>
<keyword evidence="3 13" id="KW-0813">Transport</keyword>
<gene>
    <name evidence="15" type="ORF">J8A68_004605</name>
</gene>
<dbReference type="FunFam" id="3.10.450.240:FF:000002">
    <property type="entry name" value="Mitochondrial import inner membrane translocase subunit TIM44"/>
    <property type="match status" value="1"/>
</dbReference>
<evidence type="ECO:0000313" key="16">
    <source>
        <dbReference type="Proteomes" id="UP000694255"/>
    </source>
</evidence>
<comment type="similarity">
    <text evidence="2 13">Belongs to the Tim44 family.</text>
</comment>
<evidence type="ECO:0000256" key="1">
    <source>
        <dbReference type="ARBA" id="ARBA00004637"/>
    </source>
</evidence>
<dbReference type="Pfam" id="PF04280">
    <property type="entry name" value="Tim44"/>
    <property type="match status" value="1"/>
</dbReference>
<evidence type="ECO:0000256" key="11">
    <source>
        <dbReference type="ARBA" id="ARBA00023136"/>
    </source>
</evidence>
<dbReference type="GO" id="GO:0005743">
    <property type="term" value="C:mitochondrial inner membrane"/>
    <property type="evidence" value="ECO:0007669"/>
    <property type="project" value="UniProtKB-SubCell"/>
</dbReference>
<dbReference type="EMBL" id="JAGSYN010000191">
    <property type="protein sequence ID" value="KAG7661885.1"/>
    <property type="molecule type" value="Genomic_DNA"/>
</dbReference>
<dbReference type="AlphaFoldDB" id="A0A8J5QS75"/>
<keyword evidence="5 13" id="KW-0999">Mitochondrion inner membrane</keyword>
<name>A0A8J5QS75_9ASCO</name>
<protein>
    <recommendedName>
        <fullName evidence="12 13">Mitochondrial import inner membrane translocase subunit TIM44</fullName>
    </recommendedName>
</protein>
<evidence type="ECO:0000256" key="7">
    <source>
        <dbReference type="ARBA" id="ARBA00022927"/>
    </source>
</evidence>
<dbReference type="OrthoDB" id="10265990at2759"/>
<feature type="domain" description="Tim44-like" evidence="14">
    <location>
        <begin position="271"/>
        <end position="425"/>
    </location>
</feature>
<keyword evidence="6" id="KW-0067">ATP-binding</keyword>
<dbReference type="Proteomes" id="UP000694255">
    <property type="component" value="Unassembled WGS sequence"/>
</dbReference>
<dbReference type="SMART" id="SM00978">
    <property type="entry name" value="Tim44"/>
    <property type="match status" value="1"/>
</dbReference>